<evidence type="ECO:0000313" key="3">
    <source>
        <dbReference type="Proteomes" id="UP000194127"/>
    </source>
</evidence>
<gene>
    <name evidence="2" type="ORF">POSPLADRAFT_1133439</name>
</gene>
<dbReference type="Proteomes" id="UP000194127">
    <property type="component" value="Unassembled WGS sequence"/>
</dbReference>
<sequence>MTGFEGREIWLVEYTGPEARWRVLGRTELLPLPTPFRKRLIQKSSPMRTTNEGRTARRVRHREECIDERGSRRREERISEIGSRQRGNRREGRAEEKTEVMGEEQMHVVNTLALLVIPVPRARACEGRPDEGTSLIKLQPREEQETTDAWVWRRGCKMSLGDDEVEHPEGEDTSAPTGCREHDMGFWRFWRRKDDAGVDAMANDTGRDTLKKRLLCRKSASHSSTKSAYEMILMAIALRAKRAKKPASESSNVLDRGYLSDRGQCSLALHPRKTLRILMYARGIAGRICAGTIHERSGLVARYFTQRWGQPSDNQFQAFADASLNEEVDEIIHGTGSGQQAQGRDRPGINGGLDNVDVTEEKLLEVGQGAHEAPKRQDRGERNIMQVEGTDREAFQVEQEGVRIKILCPPFRSFDRQYLHAGPFPCEPRRECRQRSARLMLVTSSCVLNAISSGTYRHALSCIDPSVALAHASNASYSRSAPSSSMIISQTSIGTSQDMAVATGSVVILLNDGIATHLVVLFMTALESRGDLKGLSGTQSCPSCK</sequence>
<dbReference type="GeneID" id="36329295"/>
<keyword evidence="3" id="KW-1185">Reference proteome</keyword>
<reference evidence="2 3" key="1">
    <citation type="submission" date="2017-04" db="EMBL/GenBank/DDBJ databases">
        <title>Genome Sequence of the Model Brown-Rot Fungus Postia placenta SB12.</title>
        <authorList>
            <consortium name="DOE Joint Genome Institute"/>
            <person name="Gaskell J."/>
            <person name="Kersten P."/>
            <person name="Larrondo L.F."/>
            <person name="Canessa P."/>
            <person name="Martinez D."/>
            <person name="Hibbett D."/>
            <person name="Schmoll M."/>
            <person name="Kubicek C.P."/>
            <person name="Martinez A.T."/>
            <person name="Yadav J."/>
            <person name="Master E."/>
            <person name="Magnuson J.K."/>
            <person name="James T."/>
            <person name="Yaver D."/>
            <person name="Berka R."/>
            <person name="Labutti K."/>
            <person name="Lipzen A."/>
            <person name="Aerts A."/>
            <person name="Barry K."/>
            <person name="Henrissat B."/>
            <person name="Blanchette R."/>
            <person name="Grigoriev I."/>
            <person name="Cullen D."/>
        </authorList>
    </citation>
    <scope>NUCLEOTIDE SEQUENCE [LARGE SCALE GENOMIC DNA]</scope>
    <source>
        <strain evidence="2 3">MAD-698-R-SB12</strain>
    </source>
</reference>
<dbReference type="EMBL" id="KZ110592">
    <property type="protein sequence ID" value="OSX65710.1"/>
    <property type="molecule type" value="Genomic_DNA"/>
</dbReference>
<evidence type="ECO:0000313" key="2">
    <source>
        <dbReference type="EMBL" id="OSX65710.1"/>
    </source>
</evidence>
<name>A0A1X6NB08_9APHY</name>
<dbReference type="RefSeq" id="XP_024342504.1">
    <property type="nucleotide sequence ID" value="XM_024484346.1"/>
</dbReference>
<evidence type="ECO:0000256" key="1">
    <source>
        <dbReference type="SAM" id="MobiDB-lite"/>
    </source>
</evidence>
<organism evidence="2 3">
    <name type="scientific">Postia placenta MAD-698-R-SB12</name>
    <dbReference type="NCBI Taxonomy" id="670580"/>
    <lineage>
        <taxon>Eukaryota</taxon>
        <taxon>Fungi</taxon>
        <taxon>Dikarya</taxon>
        <taxon>Basidiomycota</taxon>
        <taxon>Agaricomycotina</taxon>
        <taxon>Agaricomycetes</taxon>
        <taxon>Polyporales</taxon>
        <taxon>Adustoporiaceae</taxon>
        <taxon>Rhodonia</taxon>
    </lineage>
</organism>
<proteinExistence type="predicted"/>
<feature type="compositionally biased region" description="Basic and acidic residues" evidence="1">
    <location>
        <begin position="69"/>
        <end position="79"/>
    </location>
</feature>
<accession>A0A1X6NB08</accession>
<feature type="region of interest" description="Disordered" evidence="1">
    <location>
        <begin position="69"/>
        <end position="101"/>
    </location>
</feature>
<protein>
    <submittedName>
        <fullName evidence="2">Uncharacterized protein</fullName>
    </submittedName>
</protein>
<dbReference type="OrthoDB" id="10279476at2759"/>
<feature type="compositionally biased region" description="Basic and acidic residues" evidence="1">
    <location>
        <begin position="88"/>
        <end position="101"/>
    </location>
</feature>
<dbReference type="AlphaFoldDB" id="A0A1X6NB08"/>